<name>A0ACC5R5I1_9HYPH</name>
<organism evidence="1 2">
    <name type="scientific">Taklimakanibacter albus</name>
    <dbReference type="NCBI Taxonomy" id="2800327"/>
    <lineage>
        <taxon>Bacteria</taxon>
        <taxon>Pseudomonadati</taxon>
        <taxon>Pseudomonadota</taxon>
        <taxon>Alphaproteobacteria</taxon>
        <taxon>Hyphomicrobiales</taxon>
        <taxon>Aestuariivirgaceae</taxon>
        <taxon>Taklimakanibacter</taxon>
    </lineage>
</organism>
<keyword evidence="2" id="KW-1185">Reference proteome</keyword>
<reference evidence="1" key="1">
    <citation type="submission" date="2021-01" db="EMBL/GenBank/DDBJ databases">
        <authorList>
            <person name="Sun Q."/>
        </authorList>
    </citation>
    <scope>NUCLEOTIDE SEQUENCE</scope>
    <source>
        <strain evidence="1">YIM B02566</strain>
    </source>
</reference>
<proteinExistence type="predicted"/>
<evidence type="ECO:0000313" key="2">
    <source>
        <dbReference type="Proteomes" id="UP000616151"/>
    </source>
</evidence>
<gene>
    <name evidence="1" type="ORF">JHL16_16225</name>
</gene>
<accession>A0ACC5R5I1</accession>
<sequence>MTALAAPAPPETVESPEVLRRWRVGPLAIAGLVLAFYALGFVVHDYWFNAILIPFLIMALAGLGLNLLTGYAGQASLGTGAFMSVGAFATYNVLLRLPDLPLPVSLVIGGLFGALAGVIFGLPSLRIKGFYLTASTLAAQFFLPWLFNQYGWFSNYTTSGSISAPKLVFLGADLSTPLGRYLLTLTSVVILTWLAWNLVTSQVGRNWMAIRDMDTAAAVAGIPIAFNKLASFAISSFIIAIAGALWAFAYLGTVDARSFDLDRSFTVLFIIIIGGMGSIAGAFIGSAFVILVPILISNVSANLFAGAIDAGQSENLQKILFGALIVYFLIKEPNGLYALLLRARRRLALWPLKS</sequence>
<evidence type="ECO:0000313" key="1">
    <source>
        <dbReference type="EMBL" id="MBK1867904.1"/>
    </source>
</evidence>
<comment type="caution">
    <text evidence="1">The sequence shown here is derived from an EMBL/GenBank/DDBJ whole genome shotgun (WGS) entry which is preliminary data.</text>
</comment>
<protein>
    <submittedName>
        <fullName evidence="1">Branched-chain amino acid ABC transporter permease</fullName>
    </submittedName>
</protein>
<dbReference type="EMBL" id="JAENHL010000007">
    <property type="protein sequence ID" value="MBK1867904.1"/>
    <property type="molecule type" value="Genomic_DNA"/>
</dbReference>
<dbReference type="Proteomes" id="UP000616151">
    <property type="component" value="Unassembled WGS sequence"/>
</dbReference>